<evidence type="ECO:0000313" key="9">
    <source>
        <dbReference type="Proteomes" id="UP000192359"/>
    </source>
</evidence>
<dbReference type="AlphaFoldDB" id="A0A1Y1RLY1"/>
<gene>
    <name evidence="8" type="ORF">A7979_06720</name>
</gene>
<dbReference type="PANTHER" id="PTHR38459:SF1">
    <property type="entry name" value="PROPHAGE BACTOPRENOL-LINKED GLUCOSE TRANSLOCASE HOMOLOG"/>
    <property type="match status" value="1"/>
</dbReference>
<reference evidence="8 9" key="1">
    <citation type="submission" date="2016-05" db="EMBL/GenBank/DDBJ databases">
        <title>Draft genome sequence of a porcine commensal Rothia nasimurium.</title>
        <authorList>
            <person name="Gaiser R.A."/>
            <person name="Van Baarlen P."/>
            <person name="Wells J.M."/>
        </authorList>
    </citation>
    <scope>NUCLEOTIDE SEQUENCE [LARGE SCALE GENOMIC DNA]</scope>
    <source>
        <strain evidence="8 9">PT-32</strain>
    </source>
</reference>
<dbReference type="PANTHER" id="PTHR38459">
    <property type="entry name" value="PROPHAGE BACTOPRENOL-LINKED GLUCOSE TRANSLOCASE HOMOLOG"/>
    <property type="match status" value="1"/>
</dbReference>
<feature type="domain" description="GtrA/DPMS transmembrane" evidence="7">
    <location>
        <begin position="21"/>
        <end position="143"/>
    </location>
</feature>
<organism evidence="8 9">
    <name type="scientific">Rothia nasimurium</name>
    <dbReference type="NCBI Taxonomy" id="85336"/>
    <lineage>
        <taxon>Bacteria</taxon>
        <taxon>Bacillati</taxon>
        <taxon>Actinomycetota</taxon>
        <taxon>Actinomycetes</taxon>
        <taxon>Micrococcales</taxon>
        <taxon>Micrococcaceae</taxon>
        <taxon>Rothia</taxon>
    </lineage>
</organism>
<name>A0A1Y1RLY1_9MICC</name>
<dbReference type="RefSeq" id="WP_083093267.1">
    <property type="nucleotide sequence ID" value="NZ_LXWF01000043.1"/>
</dbReference>
<evidence type="ECO:0000259" key="7">
    <source>
        <dbReference type="Pfam" id="PF04138"/>
    </source>
</evidence>
<keyword evidence="3 6" id="KW-0812">Transmembrane</keyword>
<comment type="caution">
    <text evidence="8">The sequence shown here is derived from an EMBL/GenBank/DDBJ whole genome shotgun (WGS) entry which is preliminary data.</text>
</comment>
<evidence type="ECO:0000313" key="8">
    <source>
        <dbReference type="EMBL" id="ORC15429.1"/>
    </source>
</evidence>
<keyword evidence="5 6" id="KW-0472">Membrane</keyword>
<evidence type="ECO:0000256" key="3">
    <source>
        <dbReference type="ARBA" id="ARBA00022692"/>
    </source>
</evidence>
<evidence type="ECO:0000256" key="6">
    <source>
        <dbReference type="SAM" id="Phobius"/>
    </source>
</evidence>
<dbReference type="GO" id="GO:0005886">
    <property type="term" value="C:plasma membrane"/>
    <property type="evidence" value="ECO:0007669"/>
    <property type="project" value="TreeGrafter"/>
</dbReference>
<comment type="similarity">
    <text evidence="2">Belongs to the GtrA family.</text>
</comment>
<evidence type="ECO:0000256" key="2">
    <source>
        <dbReference type="ARBA" id="ARBA00009399"/>
    </source>
</evidence>
<sequence length="193" mass="21088">MSSLKQRLNLLWASHGREVMQFLSVGGAAFILNSVVTWTLMHSIFADGHAKAKVVAGIVATIFSWVANRLWTFREKRTGNKVRESIEFGIVNAIGIGVETLCVLFSVYVLGLTSPTASFISGTIIGTILGTIVRYFLYKFWVFSQSRSHSGDKTVQEQRADLITEATQIITGSIPVIEGDARGQGKAGPARRP</sequence>
<dbReference type="Proteomes" id="UP000192359">
    <property type="component" value="Unassembled WGS sequence"/>
</dbReference>
<feature type="transmembrane region" description="Helical" evidence="6">
    <location>
        <begin position="21"/>
        <end position="44"/>
    </location>
</feature>
<dbReference type="Pfam" id="PF04138">
    <property type="entry name" value="GtrA_DPMS_TM"/>
    <property type="match status" value="1"/>
</dbReference>
<protein>
    <recommendedName>
        <fullName evidence="7">GtrA/DPMS transmembrane domain-containing protein</fullName>
    </recommendedName>
</protein>
<dbReference type="InterPro" id="IPR051401">
    <property type="entry name" value="GtrA_CellWall_Glycosyl"/>
</dbReference>
<comment type="subcellular location">
    <subcellularLocation>
        <location evidence="1">Membrane</location>
        <topology evidence="1">Multi-pass membrane protein</topology>
    </subcellularLocation>
</comment>
<dbReference type="GO" id="GO:0000271">
    <property type="term" value="P:polysaccharide biosynthetic process"/>
    <property type="evidence" value="ECO:0007669"/>
    <property type="project" value="InterPro"/>
</dbReference>
<feature type="transmembrane region" description="Helical" evidence="6">
    <location>
        <begin position="88"/>
        <end position="111"/>
    </location>
</feature>
<proteinExistence type="inferred from homology"/>
<feature type="transmembrane region" description="Helical" evidence="6">
    <location>
        <begin position="117"/>
        <end position="137"/>
    </location>
</feature>
<dbReference type="EMBL" id="LXWF01000043">
    <property type="protein sequence ID" value="ORC15429.1"/>
    <property type="molecule type" value="Genomic_DNA"/>
</dbReference>
<feature type="transmembrane region" description="Helical" evidence="6">
    <location>
        <begin position="50"/>
        <end position="67"/>
    </location>
</feature>
<accession>A0A1Y1RLY1</accession>
<evidence type="ECO:0000256" key="4">
    <source>
        <dbReference type="ARBA" id="ARBA00022989"/>
    </source>
</evidence>
<dbReference type="OrthoDB" id="9807815at2"/>
<keyword evidence="4 6" id="KW-1133">Transmembrane helix</keyword>
<evidence type="ECO:0000256" key="5">
    <source>
        <dbReference type="ARBA" id="ARBA00023136"/>
    </source>
</evidence>
<dbReference type="InterPro" id="IPR007267">
    <property type="entry name" value="GtrA_DPMS_TM"/>
</dbReference>
<keyword evidence="9" id="KW-1185">Reference proteome</keyword>
<evidence type="ECO:0000256" key="1">
    <source>
        <dbReference type="ARBA" id="ARBA00004141"/>
    </source>
</evidence>